<evidence type="ECO:0000313" key="1">
    <source>
        <dbReference type="EMBL" id="KAK2952688.1"/>
    </source>
</evidence>
<sequence length="159" mass="17620">MGGGMDHFVCLRSYFVWSRWRSVFLCRLVEDAEVVGDGLLHKSQQLVQILGCGGDCLVGMAERLETVQGSVGGMDEHLFALLDLLGDVKDDTSHVAKALFCFHRLTKSVASGGLERIASVSSGTVLWRMEMDAFCLTSHFEWGIQAREEEYFHGNSEEG</sequence>
<dbReference type="EMBL" id="JARBJD010000100">
    <property type="protein sequence ID" value="KAK2952688.1"/>
    <property type="molecule type" value="Genomic_DNA"/>
</dbReference>
<evidence type="ECO:0000313" key="2">
    <source>
        <dbReference type="Proteomes" id="UP001281761"/>
    </source>
</evidence>
<gene>
    <name evidence="1" type="ORF">BLNAU_12337</name>
</gene>
<protein>
    <submittedName>
        <fullName evidence="1">Uncharacterized protein</fullName>
    </submittedName>
</protein>
<name>A0ABQ9XJS9_9EUKA</name>
<comment type="caution">
    <text evidence="1">The sequence shown here is derived from an EMBL/GenBank/DDBJ whole genome shotgun (WGS) entry which is preliminary data.</text>
</comment>
<dbReference type="Proteomes" id="UP001281761">
    <property type="component" value="Unassembled WGS sequence"/>
</dbReference>
<keyword evidence="2" id="KW-1185">Reference proteome</keyword>
<organism evidence="1 2">
    <name type="scientific">Blattamonas nauphoetae</name>
    <dbReference type="NCBI Taxonomy" id="2049346"/>
    <lineage>
        <taxon>Eukaryota</taxon>
        <taxon>Metamonada</taxon>
        <taxon>Preaxostyla</taxon>
        <taxon>Oxymonadida</taxon>
        <taxon>Blattamonas</taxon>
    </lineage>
</organism>
<accession>A0ABQ9XJS9</accession>
<proteinExistence type="predicted"/>
<reference evidence="1 2" key="1">
    <citation type="journal article" date="2022" name="bioRxiv">
        <title>Genomics of Preaxostyla Flagellates Illuminates Evolutionary Transitions and the Path Towards Mitochondrial Loss.</title>
        <authorList>
            <person name="Novak L.V.F."/>
            <person name="Treitli S.C."/>
            <person name="Pyrih J."/>
            <person name="Halakuc P."/>
            <person name="Pipaliya S.V."/>
            <person name="Vacek V."/>
            <person name="Brzon O."/>
            <person name="Soukal P."/>
            <person name="Eme L."/>
            <person name="Dacks J.B."/>
            <person name="Karnkowska A."/>
            <person name="Elias M."/>
            <person name="Hampl V."/>
        </authorList>
    </citation>
    <scope>NUCLEOTIDE SEQUENCE [LARGE SCALE GENOMIC DNA]</scope>
    <source>
        <strain evidence="1">NAU3</strain>
        <tissue evidence="1">Gut</tissue>
    </source>
</reference>